<dbReference type="GO" id="GO:0046872">
    <property type="term" value="F:metal ion binding"/>
    <property type="evidence" value="ECO:0007669"/>
    <property type="project" value="InterPro"/>
</dbReference>
<evidence type="ECO:0000256" key="4">
    <source>
        <dbReference type="ARBA" id="ARBA00023027"/>
    </source>
</evidence>
<dbReference type="NCBIfam" id="NF010378">
    <property type="entry name" value="PRK13805.1"/>
    <property type="match status" value="1"/>
</dbReference>
<keyword evidence="4" id="KW-0520">NAD</keyword>
<gene>
    <name evidence="12" type="ORF">Tfer_0063</name>
</gene>
<proteinExistence type="inferred from homology"/>
<evidence type="ECO:0000256" key="8">
    <source>
        <dbReference type="PIRNR" id="PIRNR000111"/>
    </source>
</evidence>
<keyword evidence="3" id="KW-0408">Iron</keyword>
<organism evidence="12 13">
    <name type="scientific">Thermincola ferriacetica</name>
    <dbReference type="NCBI Taxonomy" id="281456"/>
    <lineage>
        <taxon>Bacteria</taxon>
        <taxon>Bacillati</taxon>
        <taxon>Bacillota</taxon>
        <taxon>Clostridia</taxon>
        <taxon>Eubacteriales</taxon>
        <taxon>Thermincolaceae</taxon>
        <taxon>Thermincola</taxon>
    </lineage>
</organism>
<dbReference type="InterPro" id="IPR039697">
    <property type="entry name" value="Alcohol_dehydrogenase_Fe"/>
</dbReference>
<dbReference type="GO" id="GO:0006066">
    <property type="term" value="P:alcohol metabolic process"/>
    <property type="evidence" value="ECO:0007669"/>
    <property type="project" value="InterPro"/>
</dbReference>
<evidence type="ECO:0000313" key="12">
    <source>
        <dbReference type="EMBL" id="KNZ70994.1"/>
    </source>
</evidence>
<dbReference type="SUPFAM" id="SSF53720">
    <property type="entry name" value="ALDH-like"/>
    <property type="match status" value="1"/>
</dbReference>
<dbReference type="Gene3D" id="1.20.1090.10">
    <property type="entry name" value="Dehydroquinate synthase-like - alpha domain"/>
    <property type="match status" value="1"/>
</dbReference>
<dbReference type="GO" id="GO:0015976">
    <property type="term" value="P:carbon utilization"/>
    <property type="evidence" value="ECO:0007669"/>
    <property type="project" value="InterPro"/>
</dbReference>
<dbReference type="Pfam" id="PF25137">
    <property type="entry name" value="ADH_Fe_C"/>
    <property type="match status" value="1"/>
</dbReference>
<evidence type="ECO:0000313" key="13">
    <source>
        <dbReference type="Proteomes" id="UP000037175"/>
    </source>
</evidence>
<dbReference type="GO" id="GO:0008774">
    <property type="term" value="F:acetaldehyde dehydrogenase (acetylating) activity"/>
    <property type="evidence" value="ECO:0007669"/>
    <property type="project" value="UniProtKB-UniRule"/>
</dbReference>
<comment type="cofactor">
    <cofactor evidence="1">
        <name>Fe(2+)</name>
        <dbReference type="ChEBI" id="CHEBI:29033"/>
    </cofactor>
</comment>
<dbReference type="FunFam" id="1.20.1090.10:FF:000001">
    <property type="entry name" value="Aldehyde-alcohol dehydrogenase"/>
    <property type="match status" value="1"/>
</dbReference>
<dbReference type="EMBL" id="LGTE01000001">
    <property type="protein sequence ID" value="KNZ70994.1"/>
    <property type="molecule type" value="Genomic_DNA"/>
</dbReference>
<dbReference type="Proteomes" id="UP000037175">
    <property type="component" value="Unassembled WGS sequence"/>
</dbReference>
<dbReference type="PANTHER" id="PTHR11496">
    <property type="entry name" value="ALCOHOL DEHYDROGENASE"/>
    <property type="match status" value="1"/>
</dbReference>
<evidence type="ECO:0000256" key="7">
    <source>
        <dbReference type="ARBA" id="ARBA00035645"/>
    </source>
</evidence>
<evidence type="ECO:0000259" key="9">
    <source>
        <dbReference type="Pfam" id="PF00171"/>
    </source>
</evidence>
<dbReference type="PROSITE" id="PS00913">
    <property type="entry name" value="ADH_IRON_1"/>
    <property type="match status" value="1"/>
</dbReference>
<dbReference type="SUPFAM" id="SSF56796">
    <property type="entry name" value="Dehydroquinate synthase-like"/>
    <property type="match status" value="1"/>
</dbReference>
<evidence type="ECO:0000259" key="10">
    <source>
        <dbReference type="Pfam" id="PF00465"/>
    </source>
</evidence>
<reference evidence="13" key="1">
    <citation type="submission" date="2015-07" db="EMBL/GenBank/DDBJ databases">
        <title>Complete Genome of Thermincola ferriacetica strain Z-0001T.</title>
        <authorList>
            <person name="Lusk B."/>
            <person name="Badalamenti J.P."/>
            <person name="Parameswaran P."/>
            <person name="Bond D.R."/>
            <person name="Torres C.I."/>
        </authorList>
    </citation>
    <scope>NUCLEOTIDE SEQUENCE [LARGE SCALE GENOMIC DNA]</scope>
    <source>
        <strain evidence="13">Z-0001</strain>
    </source>
</reference>
<dbReference type="InterPro" id="IPR012079">
    <property type="entry name" value="Bifunc_Ald-ADH"/>
</dbReference>
<name>A0A0L6W7B8_9FIRM</name>
<dbReference type="RefSeq" id="WP_052216385.1">
    <property type="nucleotide sequence ID" value="NZ_LGTE01000001.1"/>
</dbReference>
<accession>A0A0L6W7B8</accession>
<dbReference type="FunFam" id="3.40.50.1970:FF:000002">
    <property type="entry name" value="Aldehyde-alcohol dehydrogenase"/>
    <property type="match status" value="1"/>
</dbReference>
<comment type="similarity">
    <text evidence="6 8">In the N-terminal section; belongs to the aldehyde dehydrogenase family.</text>
</comment>
<comment type="similarity">
    <text evidence="7 8">In the C-terminal section; belongs to the iron-containing alcohol dehydrogenase family.</text>
</comment>
<evidence type="ECO:0000256" key="3">
    <source>
        <dbReference type="ARBA" id="ARBA00023004"/>
    </source>
</evidence>
<feature type="domain" description="Aldehyde dehydrogenase" evidence="9">
    <location>
        <begin position="14"/>
        <end position="275"/>
    </location>
</feature>
<dbReference type="PANTHER" id="PTHR11496:SF83">
    <property type="entry name" value="HYDROXYACID-OXOACID TRANSHYDROGENASE, MITOCHONDRIAL"/>
    <property type="match status" value="1"/>
</dbReference>
<comment type="caution">
    <text evidence="12">The sequence shown here is derived from an EMBL/GenBank/DDBJ whole genome shotgun (WGS) entry which is preliminary data.</text>
</comment>
<dbReference type="PIRSF" id="PIRSF000111">
    <property type="entry name" value="ALDH_ADH"/>
    <property type="match status" value="1"/>
</dbReference>
<evidence type="ECO:0000256" key="5">
    <source>
        <dbReference type="ARBA" id="ARBA00023268"/>
    </source>
</evidence>
<evidence type="ECO:0000259" key="11">
    <source>
        <dbReference type="Pfam" id="PF25137"/>
    </source>
</evidence>
<dbReference type="InterPro" id="IPR018211">
    <property type="entry name" value="ADH_Fe_CS"/>
</dbReference>
<dbReference type="AlphaFoldDB" id="A0A0L6W7B8"/>
<evidence type="ECO:0000256" key="2">
    <source>
        <dbReference type="ARBA" id="ARBA00023002"/>
    </source>
</evidence>
<keyword evidence="13" id="KW-1185">Reference proteome</keyword>
<dbReference type="InterPro" id="IPR016162">
    <property type="entry name" value="Ald_DH_N"/>
</dbReference>
<dbReference type="GO" id="GO:0004022">
    <property type="term" value="F:alcohol dehydrogenase (NAD+) activity"/>
    <property type="evidence" value="ECO:0007669"/>
    <property type="project" value="UniProtKB-UniRule"/>
</dbReference>
<feature type="domain" description="Alcohol dehydrogenase iron-type/glycerol dehydrogenase GldA" evidence="10">
    <location>
        <begin position="463"/>
        <end position="640"/>
    </location>
</feature>
<dbReference type="InterPro" id="IPR016163">
    <property type="entry name" value="Ald_DH_C"/>
</dbReference>
<dbReference type="InterPro" id="IPR034789">
    <property type="entry name" value="AAD_C"/>
</dbReference>
<evidence type="ECO:0000256" key="1">
    <source>
        <dbReference type="ARBA" id="ARBA00001954"/>
    </source>
</evidence>
<evidence type="ECO:0000256" key="6">
    <source>
        <dbReference type="ARBA" id="ARBA00035641"/>
    </source>
</evidence>
<dbReference type="InterPro" id="IPR015590">
    <property type="entry name" value="Aldehyde_DH_dom"/>
</dbReference>
<dbReference type="Gene3D" id="3.40.605.10">
    <property type="entry name" value="Aldehyde Dehydrogenase, Chain A, domain 1"/>
    <property type="match status" value="1"/>
</dbReference>
<feature type="domain" description="Fe-containing alcohol dehydrogenase-like C-terminal" evidence="11">
    <location>
        <begin position="652"/>
        <end position="862"/>
    </location>
</feature>
<dbReference type="CDD" id="cd08178">
    <property type="entry name" value="AAD_C"/>
    <property type="match status" value="1"/>
</dbReference>
<dbReference type="PATRIC" id="fig|281456.6.peg.64"/>
<dbReference type="InterPro" id="IPR016161">
    <property type="entry name" value="Ald_DH/histidinol_DH"/>
</dbReference>
<dbReference type="Gene3D" id="3.40.309.10">
    <property type="entry name" value="Aldehyde Dehydrogenase, Chain A, domain 2"/>
    <property type="match status" value="1"/>
</dbReference>
<protein>
    <recommendedName>
        <fullName evidence="8">Aldehyde-alcohol dehydrogenase</fullName>
    </recommendedName>
</protein>
<dbReference type="InterPro" id="IPR001670">
    <property type="entry name" value="ADH_Fe/GldA"/>
</dbReference>
<keyword evidence="5" id="KW-0511">Multifunctional enzyme</keyword>
<dbReference type="Pfam" id="PF00171">
    <property type="entry name" value="Aldedh"/>
    <property type="match status" value="1"/>
</dbReference>
<dbReference type="CDD" id="cd07122">
    <property type="entry name" value="ALDH_F20_ACDH"/>
    <property type="match status" value="1"/>
</dbReference>
<keyword evidence="2 8" id="KW-0560">Oxidoreductase</keyword>
<dbReference type="Gene3D" id="3.40.50.1970">
    <property type="match status" value="1"/>
</dbReference>
<sequence>MEQKDVSIDRRMVSQEIDALVRNAQEAQMEFYRFNQEQVDKIVKAMALAGLDHHMELARLAVEETGRGVYEDKITKNIFATESVYHSIKYHKTVGIIHVNEEEDYMEVAEPVGVIAGITPVTNPSSTTMFKSLIAMKTRNPIIFSFHPGSQKTCATAAKIMRDAAVQAGAPANCISWIEHPSIEAANMLMHHPGVSLILATGGASMVKAAYSAGKPALGVGPGNVPCYIEQSANLKRAVTDIIMSKTFDNGMICASEQGLFVDSAVSNQVMRLLADNGCYFLAPEEVKRLEDFATCQHSCSLNPDIVGQSAFKIAQMAGISVPGDTKILIAVLEGIGPEYPLSREKLSPILAYYTVSDFREGITRAEEMVEFGGLGHSAVIHSENQAVINEFAKRVRVGRVIVNAPATHGAIGELYNTNMPSLTLGCGSMGHNSTTSNVSAVNLVNIKRVARRRVKMQWFRVPERIYFESGSVQYLAKMPNVNRAIIVCDPAMVEHGYVEKVIYHLNKRENHVAIEIFSDVEPDPSVETVMKGCEVMRRFQPDTIIALGGGSALDAAKGMWLFYEYPDVEFEFLKLKFLDIRKRTYKYPKLGRRAKMVAIPTTSGTGSEVTAFAVITDKGRAVKYPLADYELTPDVAIVDFDFVMTVPPAVTADTGMDVLTHAIEAYVSVMASDYTDGLALKAIELVFQYLPRAYKNGSDRVAREKMHNASTIAGMAFTNAFLGINHSLAHKLGGEFHIPHGRANAILLPYVIEYNAQRPTKFVSWPKYEYYVAPEKYQRIARYLGLPASSVEEGVASLIQAIRRLMKELNMPSTIGECGVDPDEFIRKLPMLAEKAFEDQTTVTNPRMPLIEELKEIYIKAFGPPLSQSQPFAPQTDNHYKQVRAADNSKPMGEEFHSRLN</sequence>
<dbReference type="Pfam" id="PF00465">
    <property type="entry name" value="Fe-ADH"/>
    <property type="match status" value="1"/>
</dbReference>
<dbReference type="InterPro" id="IPR056798">
    <property type="entry name" value="ADH_Fe_C"/>
</dbReference>